<evidence type="ECO:0000259" key="5">
    <source>
        <dbReference type="Pfam" id="PF00326"/>
    </source>
</evidence>
<reference evidence="7" key="1">
    <citation type="journal article" date="2019" name="Int. J. Syst. Evol. Microbiol.">
        <title>The Global Catalogue of Microorganisms (GCM) 10K type strain sequencing project: providing services to taxonomists for standard genome sequencing and annotation.</title>
        <authorList>
            <consortium name="The Broad Institute Genomics Platform"/>
            <consortium name="The Broad Institute Genome Sequencing Center for Infectious Disease"/>
            <person name="Wu L."/>
            <person name="Ma J."/>
        </authorList>
    </citation>
    <scope>NUCLEOTIDE SEQUENCE [LARGE SCALE GENOMIC DNA]</scope>
    <source>
        <strain evidence="7">JCM 31890</strain>
    </source>
</reference>
<dbReference type="EMBL" id="BAABEX010000013">
    <property type="protein sequence ID" value="GAA4425323.1"/>
    <property type="molecule type" value="Genomic_DNA"/>
</dbReference>
<feature type="domain" description="Peptidase S9 prolyl oligopeptidase catalytic" evidence="5">
    <location>
        <begin position="105"/>
        <end position="182"/>
    </location>
</feature>
<dbReference type="PANTHER" id="PTHR10272:SF13">
    <property type="entry name" value="POLY(ETHYLENE TEREPHTHALATE) HYDROLASE"/>
    <property type="match status" value="1"/>
</dbReference>
<dbReference type="Proteomes" id="UP001501788">
    <property type="component" value="Unassembled WGS sequence"/>
</dbReference>
<dbReference type="PANTHER" id="PTHR10272">
    <property type="entry name" value="PLATELET-ACTIVATING FACTOR ACETYLHYDROLASE"/>
    <property type="match status" value="1"/>
</dbReference>
<proteinExistence type="predicted"/>
<name>A0ABP8L9C0_9BURK</name>
<dbReference type="PIRSF" id="PIRSF031982">
    <property type="entry name" value="UCP031982_abhydr"/>
    <property type="match status" value="1"/>
</dbReference>
<keyword evidence="7" id="KW-1185">Reference proteome</keyword>
<dbReference type="Gene3D" id="3.40.50.1820">
    <property type="entry name" value="alpha/beta hydrolase"/>
    <property type="match status" value="2"/>
</dbReference>
<evidence type="ECO:0000313" key="6">
    <source>
        <dbReference type="EMBL" id="GAA4425323.1"/>
    </source>
</evidence>
<sequence>MPLRAWSRWLAVALAALAASLGAVSPAAAQHAGLRRLAVPTATESIEVLLFYPTATAARAIPMGPWLPVVAPGAPASAAPLRGLLLLSHGTGGDALGHHSLATRLAAAGYLVAALRHPGDHWQDRSLMTSGRYFSERPRQVSQVLDALLAHPEWGARIPAQRVGAVGHSAGGYTVLALAGAQAEPDRARRHCASAHDDPGFCALARTAMGGTPQGQDRVAQPQDGDRVSAADPRIRAVVALAPMAVVLTPESLAAVRVPVRILMAEHDAVLTARYHGGHVAAHVPGSQASTVPGAGHFAFMAVPQHSLPSDSGDVAADPPGFDRGAYQDTLAREVLVFWARVWP</sequence>
<comment type="caution">
    <text evidence="6">The sequence shown here is derived from an EMBL/GenBank/DDBJ whole genome shotgun (WGS) entry which is preliminary data.</text>
</comment>
<protein>
    <submittedName>
        <fullName evidence="6">Dienelactone hydrolase</fullName>
    </submittedName>
</protein>
<dbReference type="Pfam" id="PF00326">
    <property type="entry name" value="Peptidase_S9"/>
    <property type="match status" value="1"/>
</dbReference>
<dbReference type="InterPro" id="IPR001375">
    <property type="entry name" value="Peptidase_S9_cat"/>
</dbReference>
<evidence type="ECO:0000256" key="3">
    <source>
        <dbReference type="ARBA" id="ARBA00023098"/>
    </source>
</evidence>
<evidence type="ECO:0000256" key="1">
    <source>
        <dbReference type="ARBA" id="ARBA00022801"/>
    </source>
</evidence>
<dbReference type="SUPFAM" id="SSF53474">
    <property type="entry name" value="alpha/beta-Hydrolases"/>
    <property type="match status" value="1"/>
</dbReference>
<accession>A0ABP8L9C0</accession>
<gene>
    <name evidence="6" type="ORF">GCM10023090_20060</name>
</gene>
<feature type="chain" id="PRO_5046926481" evidence="4">
    <location>
        <begin position="30"/>
        <end position="344"/>
    </location>
</feature>
<keyword evidence="3" id="KW-0443">Lipid metabolism</keyword>
<keyword evidence="2" id="KW-0442">Lipid degradation</keyword>
<dbReference type="GO" id="GO:0016787">
    <property type="term" value="F:hydrolase activity"/>
    <property type="evidence" value="ECO:0007669"/>
    <property type="project" value="UniProtKB-KW"/>
</dbReference>
<evidence type="ECO:0000256" key="2">
    <source>
        <dbReference type="ARBA" id="ARBA00022963"/>
    </source>
</evidence>
<feature type="signal peptide" evidence="4">
    <location>
        <begin position="1"/>
        <end position="29"/>
    </location>
</feature>
<keyword evidence="4" id="KW-0732">Signal</keyword>
<evidence type="ECO:0000313" key="7">
    <source>
        <dbReference type="Proteomes" id="UP001501788"/>
    </source>
</evidence>
<keyword evidence="1 6" id="KW-0378">Hydrolase</keyword>
<organism evidence="6 7">
    <name type="scientific">Acidovorax lacteus</name>
    <dbReference type="NCBI Taxonomy" id="1924988"/>
    <lineage>
        <taxon>Bacteria</taxon>
        <taxon>Pseudomonadati</taxon>
        <taxon>Pseudomonadota</taxon>
        <taxon>Betaproteobacteria</taxon>
        <taxon>Burkholderiales</taxon>
        <taxon>Comamonadaceae</taxon>
        <taxon>Acidovorax</taxon>
    </lineage>
</organism>
<evidence type="ECO:0000256" key="4">
    <source>
        <dbReference type="SAM" id="SignalP"/>
    </source>
</evidence>
<dbReference type="InterPro" id="IPR029058">
    <property type="entry name" value="AB_hydrolase_fold"/>
</dbReference>
<dbReference type="InterPro" id="IPR016986">
    <property type="entry name" value="UCP031982_abhydr"/>
</dbReference>
<dbReference type="RefSeq" id="WP_345064187.1">
    <property type="nucleotide sequence ID" value="NZ_BAABEX010000013.1"/>
</dbReference>